<accession>M4QR75</accession>
<feature type="compositionally biased region" description="Basic and acidic residues" evidence="1">
    <location>
        <begin position="356"/>
        <end position="372"/>
    </location>
</feature>
<dbReference type="EMBL" id="HQ332143">
    <property type="protein sequence ID" value="AGH30814.1"/>
    <property type="molecule type" value="Genomic_DNA"/>
</dbReference>
<dbReference type="GeneID" id="15013263"/>
<dbReference type="KEGG" id="vg:15013263"/>
<proteinExistence type="predicted"/>
<sequence>MGFKEEVKVYLSTKKAETSADRSRAKWVIKDPVRPPNSLYRMKLQLANAIIPNRFVRISERAQNNKMIFLYDPEFSDDGVFTAEEALAAGTYLTVAIEDIENPDKKKLYDAIRKAMIPAFDNDFLIGGQPRKPMVEYDEDTEIMTFRFVDWENTPELPTPDPEDPQVLEGFKIMTYSDWVQAGKKYVTQADFGLSGILGLDAKDPGIIEDGEVLTVDDDPNLTGTQFIKLMTNLNINNIDPNTLAYTRLMGVIPVTDNEDESSVVYMAGGIQNPQYQTIGDPELKIVEIELRDDNDVPLAVGDDWYVELSILFEEEEKTDVYRGLSALTGPAANVDRYDGAGYARLGSEMTLRKRLSETRDEETMHRDDHRPSGTRRRF</sequence>
<dbReference type="Proteomes" id="UP000202230">
    <property type="component" value="Segment"/>
</dbReference>
<name>M4QR75_9VIRU</name>
<keyword evidence="3" id="KW-1185">Reference proteome</keyword>
<reference evidence="2 3" key="1">
    <citation type="submission" date="2010-09" db="EMBL/GenBank/DDBJ databases">
        <title>The Genome Sequence of Tetraselmis viridis virus S1.</title>
        <authorList>
            <consortium name="The Broad Institute Genome Sequencing Platform"/>
            <person name="Henn M.R."/>
            <person name="Bratbak G."/>
            <person name="Levin J."/>
            <person name="Malboeuf C."/>
            <person name="Casali M."/>
            <person name="Russ C."/>
            <person name="Lennon N."/>
            <person name="Chapman S.B."/>
            <person name="Erlich R."/>
            <person name="Young S.K."/>
            <person name="Yandava C."/>
            <person name="Zeng Q."/>
            <person name="Fitzgerald M.F."/>
            <person name="Alvarado L."/>
            <person name="Anderson S."/>
            <person name="Berlin A."/>
            <person name="Chen Z."/>
            <person name="Freedman E."/>
            <person name="Gellesch M."/>
            <person name="Goldberg J."/>
            <person name="Green L."/>
            <person name="Griggs A."/>
            <person name="Gujja S."/>
            <person name="Heilman E."/>
            <person name="Heiman D."/>
            <person name="Hollinger A."/>
            <person name="Howarth C."/>
            <person name="Larson L."/>
            <person name="Mehta T."/>
            <person name="Neiman D."/>
            <person name="Pearson M."/>
            <person name="Roberts A."/>
            <person name="Ryan E."/>
            <person name="Saif S."/>
            <person name="Shea T."/>
            <person name="Shenoy N."/>
            <person name="Sisk P."/>
            <person name="Stolte C."/>
            <person name="Sykes S."/>
            <person name="White J."/>
            <person name="Haas B."/>
            <person name="Nusbaum C."/>
            <person name="Birren B."/>
        </authorList>
    </citation>
    <scope>NUCLEOTIDE SEQUENCE [LARGE SCALE GENOMIC DNA]</scope>
    <source>
        <strain evidence="2 3">S1</strain>
    </source>
</reference>
<evidence type="ECO:0000256" key="1">
    <source>
        <dbReference type="SAM" id="MobiDB-lite"/>
    </source>
</evidence>
<evidence type="ECO:0000313" key="3">
    <source>
        <dbReference type="Proteomes" id="UP000202230"/>
    </source>
</evidence>
<gene>
    <name evidence="2" type="ORF">TVSG_00014</name>
</gene>
<protein>
    <submittedName>
        <fullName evidence="2">Uncharacterized protein</fullName>
    </submittedName>
</protein>
<evidence type="ECO:0000313" key="2">
    <source>
        <dbReference type="EMBL" id="AGH30814.1"/>
    </source>
</evidence>
<feature type="region of interest" description="Disordered" evidence="1">
    <location>
        <begin position="356"/>
        <end position="379"/>
    </location>
</feature>
<dbReference type="RefSeq" id="YP_007676619.1">
    <property type="nucleotide sequence ID" value="NC_020869.1"/>
</dbReference>
<organism evidence="2 3">
    <name type="scientific">Tetraselmis viridis virus S1</name>
    <dbReference type="NCBI Taxonomy" id="756285"/>
    <lineage>
        <taxon>Viruses</taxon>
        <taxon>Varidnaviria</taxon>
        <taxon>Bamfordvirae</taxon>
        <taxon>Preplasmiviricota</taxon>
        <taxon>Polisuviricotina</taxon>
        <taxon>Aquintoviricetes</taxon>
        <taxon>Archintovirales</taxon>
        <taxon>Phypoliviridae</taxon>
        <taxon>Tetrivirus</taxon>
        <taxon>Tetrivirus crimaeaense</taxon>
    </lineage>
</organism>